<accession>A0A0H5NKU6</accession>
<organism evidence="8 9">
    <name type="scientific">Nocardia farcinica</name>
    <dbReference type="NCBI Taxonomy" id="37329"/>
    <lineage>
        <taxon>Bacteria</taxon>
        <taxon>Bacillati</taxon>
        <taxon>Actinomycetota</taxon>
        <taxon>Actinomycetes</taxon>
        <taxon>Mycobacteriales</taxon>
        <taxon>Nocardiaceae</taxon>
        <taxon>Nocardia</taxon>
    </lineage>
</organism>
<keyword evidence="5" id="KW-0479">Metal-binding</keyword>
<dbReference type="Gene3D" id="1.10.600.10">
    <property type="entry name" value="Farnesyl Diphosphate Synthase"/>
    <property type="match status" value="1"/>
</dbReference>
<evidence type="ECO:0000256" key="7">
    <source>
        <dbReference type="RuleBase" id="RU004466"/>
    </source>
</evidence>
<evidence type="ECO:0000256" key="6">
    <source>
        <dbReference type="ARBA" id="ARBA00022842"/>
    </source>
</evidence>
<gene>
    <name evidence="8" type="primary">ispB_1</name>
    <name evidence="8" type="ORF">ERS450000_01895</name>
</gene>
<dbReference type="EC" id="2.5.1.90" evidence="8"/>
<comment type="cofactor">
    <cofactor evidence="1">
        <name>Mg(2+)</name>
        <dbReference type="ChEBI" id="CHEBI:18420"/>
    </cofactor>
</comment>
<protein>
    <submittedName>
        <fullName evidence="8">Octaprenyl-diphosphate synthase</fullName>
        <ecNumber evidence="8">2.5.1.90</ecNumber>
    </submittedName>
</protein>
<dbReference type="PANTHER" id="PTHR12001">
    <property type="entry name" value="GERANYLGERANYL PYROPHOSPHATE SYNTHASE"/>
    <property type="match status" value="1"/>
</dbReference>
<proteinExistence type="inferred from homology"/>
<evidence type="ECO:0000313" key="9">
    <source>
        <dbReference type="Proteomes" id="UP000057820"/>
    </source>
</evidence>
<dbReference type="PANTHER" id="PTHR12001:SF69">
    <property type="entry name" value="ALL TRANS-POLYPRENYL-DIPHOSPHATE SYNTHASE PDSS1"/>
    <property type="match status" value="1"/>
</dbReference>
<keyword evidence="4 7" id="KW-0808">Transferase</keyword>
<dbReference type="KEGG" id="nfr:ERS450000_01895"/>
<comment type="pathway">
    <text evidence="2">Isoprenoid biosynthesis.</text>
</comment>
<evidence type="ECO:0000256" key="1">
    <source>
        <dbReference type="ARBA" id="ARBA00001946"/>
    </source>
</evidence>
<evidence type="ECO:0000256" key="5">
    <source>
        <dbReference type="ARBA" id="ARBA00022723"/>
    </source>
</evidence>
<dbReference type="EMBL" id="LN868938">
    <property type="protein sequence ID" value="CRY76520.1"/>
    <property type="molecule type" value="Genomic_DNA"/>
</dbReference>
<dbReference type="Pfam" id="PF00348">
    <property type="entry name" value="polyprenyl_synt"/>
    <property type="match status" value="1"/>
</dbReference>
<dbReference type="AlphaFoldDB" id="A0A0H5NKU6"/>
<dbReference type="InterPro" id="IPR000092">
    <property type="entry name" value="Polyprenyl_synt"/>
</dbReference>
<evidence type="ECO:0000256" key="4">
    <source>
        <dbReference type="ARBA" id="ARBA00022679"/>
    </source>
</evidence>
<dbReference type="Proteomes" id="UP000057820">
    <property type="component" value="Chromosome 1"/>
</dbReference>
<comment type="similarity">
    <text evidence="3 7">Belongs to the FPP/GGPP synthase family.</text>
</comment>
<evidence type="ECO:0000256" key="3">
    <source>
        <dbReference type="ARBA" id="ARBA00006706"/>
    </source>
</evidence>
<dbReference type="RefSeq" id="WP_195006511.1">
    <property type="nucleotide sequence ID" value="NZ_CAACYE020000001.1"/>
</dbReference>
<evidence type="ECO:0000313" key="8">
    <source>
        <dbReference type="EMBL" id="CRY76520.1"/>
    </source>
</evidence>
<dbReference type="GO" id="GO:0106350">
    <property type="term" value="F:all-trans-octaprenyl-diphosphate synthase activity"/>
    <property type="evidence" value="ECO:0007669"/>
    <property type="project" value="UniProtKB-EC"/>
</dbReference>
<sequence>MREILLTGGEFDDIYRHILTAPGKRVRAGLALACAQLIPSPDAAPVHDALDIACVWEMFHESSLVHDDICDGSPLRRDAPSVPAAFGVRRAARAGFHLAGKALQVLARVIADNPAAFGTVGTAAGVTYLDRLSDLSLGQLVETIPPTVDHRALRGHYARVAAAKTGTLFRLACAYGGTAGALEHDRLRDLMDYAERLAFAFQVMDDVRDVDGGPGLGKDACGDLDRRVPTWPVIEWLAEQRAAVDLWLDPATPTGVLQSALADSGAIARARAHAVATAEAARRALAAFPLSPAKEHLDRLAVRVVTR</sequence>
<dbReference type="SUPFAM" id="SSF48576">
    <property type="entry name" value="Terpenoid synthases"/>
    <property type="match status" value="1"/>
</dbReference>
<dbReference type="GO" id="GO:0046872">
    <property type="term" value="F:metal ion binding"/>
    <property type="evidence" value="ECO:0007669"/>
    <property type="project" value="UniProtKB-KW"/>
</dbReference>
<dbReference type="GeneID" id="61132964"/>
<dbReference type="GO" id="GO:0008299">
    <property type="term" value="P:isoprenoid biosynthetic process"/>
    <property type="evidence" value="ECO:0007669"/>
    <property type="project" value="InterPro"/>
</dbReference>
<dbReference type="InterPro" id="IPR008949">
    <property type="entry name" value="Isoprenoid_synthase_dom_sf"/>
</dbReference>
<dbReference type="SFLD" id="SFLDS00005">
    <property type="entry name" value="Isoprenoid_Synthase_Type_I"/>
    <property type="match status" value="1"/>
</dbReference>
<evidence type="ECO:0000256" key="2">
    <source>
        <dbReference type="ARBA" id="ARBA00005128"/>
    </source>
</evidence>
<reference evidence="9" key="1">
    <citation type="submission" date="2015-03" db="EMBL/GenBank/DDBJ databases">
        <authorList>
            <consortium name="Pathogen Informatics"/>
        </authorList>
    </citation>
    <scope>NUCLEOTIDE SEQUENCE [LARGE SCALE GENOMIC DNA]</scope>
    <source>
        <strain evidence="9">NCTC11134</strain>
    </source>
</reference>
<name>A0A0H5NKU6_NOCFR</name>
<keyword evidence="6" id="KW-0460">Magnesium</keyword>